<dbReference type="Proteomes" id="UP000502035">
    <property type="component" value="Chromosome"/>
</dbReference>
<gene>
    <name evidence="2" type="ORF">G7071_09245</name>
</gene>
<feature type="transmembrane region" description="Helical" evidence="1">
    <location>
        <begin position="29"/>
        <end position="47"/>
    </location>
</feature>
<organism evidence="2 3">
    <name type="scientific">Nocardioides piscis</name>
    <dbReference type="NCBI Taxonomy" id="2714938"/>
    <lineage>
        <taxon>Bacteria</taxon>
        <taxon>Bacillati</taxon>
        <taxon>Actinomycetota</taxon>
        <taxon>Actinomycetes</taxon>
        <taxon>Propionibacteriales</taxon>
        <taxon>Nocardioidaceae</taxon>
        <taxon>Nocardioides</taxon>
    </lineage>
</organism>
<evidence type="ECO:0000313" key="2">
    <source>
        <dbReference type="EMBL" id="QIK75601.1"/>
    </source>
</evidence>
<sequence length="464" mass="47762">MTERTPGRRAARLPDQGLRRRLGARLGPVELVAIVLPILTIAALALVRPLVDPVVDRAPTDAPLVSATLVCPAALDASRTVALANADGATGEVTSRIPDEDVIEVDGTSRRGVDRSFVAQAQGDLAAGLIATRYGDAAATLCRAPQPEQWFTGVGAAPEHSSTLELVNPDGGPAVADVTVLGPTGPVEVPALRGVTVPGGETLRFDLAEVVPTRDELAVRVLVSRGRLGASVVDQVDELGRGARSRDWLPSQSEASTSAYLLGLGGRAGDRTLVVANPGADEARVDLQVVTKESEFAPADVEEIRVAPMSTETVDLTDLLGGRAAAGATGLRLVSNVPVTASLRTLADGDLSHAVAGQLVESRAALALPQGPTRLVLGGADALGAATYVVTDEEGEEVARERVELTPGTSSRVKLPADGAVVDVRMEDAGAVVALEAGPPGLSVLPLTELVLTGRIADVRPALR</sequence>
<protein>
    <submittedName>
        <fullName evidence="2">Uncharacterized protein</fullName>
    </submittedName>
</protein>
<dbReference type="EMBL" id="CP049866">
    <property type="protein sequence ID" value="QIK75601.1"/>
    <property type="molecule type" value="Genomic_DNA"/>
</dbReference>
<accession>A0A6G7YG30</accession>
<keyword evidence="1" id="KW-1133">Transmembrane helix</keyword>
<evidence type="ECO:0000313" key="3">
    <source>
        <dbReference type="Proteomes" id="UP000502035"/>
    </source>
</evidence>
<dbReference type="AlphaFoldDB" id="A0A6G7YG30"/>
<reference evidence="2 3" key="1">
    <citation type="submission" date="2020-03" db="EMBL/GenBank/DDBJ databases">
        <title>Nocardioides sp. nov., isolated from fish.</title>
        <authorList>
            <person name="Hyun D.-W."/>
            <person name="Bae J.-W."/>
        </authorList>
    </citation>
    <scope>NUCLEOTIDE SEQUENCE [LARGE SCALE GENOMIC DNA]</scope>
    <source>
        <strain evidence="2 3">HDW12A</strain>
    </source>
</reference>
<keyword evidence="1" id="KW-0812">Transmembrane</keyword>
<proteinExistence type="predicted"/>
<keyword evidence="1" id="KW-0472">Membrane</keyword>
<dbReference type="InterPro" id="IPR043777">
    <property type="entry name" value="DUF5719"/>
</dbReference>
<name>A0A6G7YG30_9ACTN</name>
<keyword evidence="3" id="KW-1185">Reference proteome</keyword>
<evidence type="ECO:0000256" key="1">
    <source>
        <dbReference type="SAM" id="Phobius"/>
    </source>
</evidence>
<dbReference type="KEGG" id="npi:G7071_09245"/>
<dbReference type="RefSeq" id="WP_166317744.1">
    <property type="nucleotide sequence ID" value="NZ_CP049866.1"/>
</dbReference>
<dbReference type="Pfam" id="PF18986">
    <property type="entry name" value="DUF5719"/>
    <property type="match status" value="1"/>
</dbReference>